<proteinExistence type="predicted"/>
<reference evidence="1" key="1">
    <citation type="submission" date="2022-09" db="EMBL/GenBank/DDBJ databases">
        <title>Interaction between co-microsymbionts with complementary sets of symbiotic genes in legume-rhizobium systems.</title>
        <authorList>
            <person name="Safronova V."/>
            <person name="Sazanova A."/>
            <person name="Afonin A."/>
            <person name="Chirak E."/>
        </authorList>
    </citation>
    <scope>NUCLEOTIDE SEQUENCE</scope>
    <source>
        <strain evidence="1">A18/3m</strain>
    </source>
</reference>
<sequence length="55" mass="5748">MASSFGNTEAWLSMPVRTAAVPWQIFARAGNFAHNPAQADLPKTVGATGFILASA</sequence>
<evidence type="ECO:0000313" key="2">
    <source>
        <dbReference type="Proteomes" id="UP001061991"/>
    </source>
</evidence>
<keyword evidence="2" id="KW-1185">Reference proteome</keyword>
<accession>A0ACD4D4E9</accession>
<dbReference type="Proteomes" id="UP001061991">
    <property type="component" value="Chromosome"/>
</dbReference>
<evidence type="ECO:0000313" key="1">
    <source>
        <dbReference type="EMBL" id="UXN60680.1"/>
    </source>
</evidence>
<name>A0ACD4D4E9_9HYPH</name>
<protein>
    <submittedName>
        <fullName evidence="1">Uncharacterized protein</fullName>
    </submittedName>
</protein>
<gene>
    <name evidence="1" type="ORF">N8E88_30070</name>
</gene>
<dbReference type="EMBL" id="CP104973">
    <property type="protein sequence ID" value="UXN60680.1"/>
    <property type="molecule type" value="Genomic_DNA"/>
</dbReference>
<organism evidence="1 2">
    <name type="scientific">Phyllobacterium zundukense</name>
    <dbReference type="NCBI Taxonomy" id="1867719"/>
    <lineage>
        <taxon>Bacteria</taxon>
        <taxon>Pseudomonadati</taxon>
        <taxon>Pseudomonadota</taxon>
        <taxon>Alphaproteobacteria</taxon>
        <taxon>Hyphomicrobiales</taxon>
        <taxon>Phyllobacteriaceae</taxon>
        <taxon>Phyllobacterium</taxon>
    </lineage>
</organism>